<feature type="transmembrane region" description="Helical" evidence="10">
    <location>
        <begin position="368"/>
        <end position="390"/>
    </location>
</feature>
<dbReference type="Pfam" id="PF07730">
    <property type="entry name" value="HisKA_3"/>
    <property type="match status" value="1"/>
</dbReference>
<comment type="caution">
    <text evidence="12">The sequence shown here is derived from an EMBL/GenBank/DDBJ whole genome shotgun (WGS) entry which is preliminary data.</text>
</comment>
<keyword evidence="10" id="KW-1133">Transmembrane helix</keyword>
<accession>A0ABX5EM95</accession>
<evidence type="ECO:0000259" key="11">
    <source>
        <dbReference type="Pfam" id="PF07730"/>
    </source>
</evidence>
<feature type="transmembrane region" description="Helical" evidence="10">
    <location>
        <begin position="12"/>
        <end position="28"/>
    </location>
</feature>
<protein>
    <recommendedName>
        <fullName evidence="2">histidine kinase</fullName>
        <ecNumber evidence="2">2.7.13.3</ecNumber>
    </recommendedName>
</protein>
<reference evidence="12 13" key="1">
    <citation type="submission" date="2018-03" db="EMBL/GenBank/DDBJ databases">
        <title>Comparative analysis of microorganisms from saline springs in Andes Mountain Range, Colombia.</title>
        <authorList>
            <person name="Rubin E."/>
        </authorList>
    </citation>
    <scope>NUCLEOTIDE SEQUENCE [LARGE SCALE GENOMIC DNA]</scope>
    <source>
        <strain evidence="12 13">CG 23</strain>
    </source>
</reference>
<evidence type="ECO:0000256" key="7">
    <source>
        <dbReference type="ARBA" id="ARBA00022840"/>
    </source>
</evidence>
<evidence type="ECO:0000256" key="8">
    <source>
        <dbReference type="ARBA" id="ARBA00023012"/>
    </source>
</evidence>
<dbReference type="InterPro" id="IPR036890">
    <property type="entry name" value="HATPase_C_sf"/>
</dbReference>
<keyword evidence="3" id="KW-0597">Phosphoprotein</keyword>
<name>A0ABX5EM95_9MICO</name>
<dbReference type="EMBL" id="PVTX01000001">
    <property type="protein sequence ID" value="PRZ10264.1"/>
    <property type="molecule type" value="Genomic_DNA"/>
</dbReference>
<keyword evidence="8" id="KW-0902">Two-component regulatory system</keyword>
<dbReference type="Gene3D" id="1.20.5.1930">
    <property type="match status" value="1"/>
</dbReference>
<evidence type="ECO:0000256" key="6">
    <source>
        <dbReference type="ARBA" id="ARBA00022777"/>
    </source>
</evidence>
<dbReference type="EC" id="2.7.13.3" evidence="2"/>
<dbReference type="PANTHER" id="PTHR24421:SF10">
    <property type="entry name" value="NITRATE_NITRITE SENSOR PROTEIN NARQ"/>
    <property type="match status" value="1"/>
</dbReference>
<evidence type="ECO:0000313" key="13">
    <source>
        <dbReference type="Proteomes" id="UP000239895"/>
    </source>
</evidence>
<dbReference type="InterPro" id="IPR050482">
    <property type="entry name" value="Sensor_HK_TwoCompSys"/>
</dbReference>
<keyword evidence="10" id="KW-0812">Transmembrane</keyword>
<feature type="region of interest" description="Disordered" evidence="9">
    <location>
        <begin position="322"/>
        <end position="353"/>
    </location>
</feature>
<feature type="transmembrane region" description="Helical" evidence="10">
    <location>
        <begin position="85"/>
        <end position="102"/>
    </location>
</feature>
<dbReference type="RefSeq" id="WP_106264684.1">
    <property type="nucleotide sequence ID" value="NZ_PVTX01000001.1"/>
</dbReference>
<dbReference type="GO" id="GO:0016301">
    <property type="term" value="F:kinase activity"/>
    <property type="evidence" value="ECO:0007669"/>
    <property type="project" value="UniProtKB-KW"/>
</dbReference>
<evidence type="ECO:0000256" key="10">
    <source>
        <dbReference type="SAM" id="Phobius"/>
    </source>
</evidence>
<evidence type="ECO:0000256" key="3">
    <source>
        <dbReference type="ARBA" id="ARBA00022553"/>
    </source>
</evidence>
<keyword evidence="5" id="KW-0547">Nucleotide-binding</keyword>
<keyword evidence="13" id="KW-1185">Reference proteome</keyword>
<keyword evidence="7" id="KW-0067">ATP-binding</keyword>
<keyword evidence="4" id="KW-0808">Transferase</keyword>
<evidence type="ECO:0000256" key="9">
    <source>
        <dbReference type="SAM" id="MobiDB-lite"/>
    </source>
</evidence>
<feature type="transmembrane region" description="Helical" evidence="10">
    <location>
        <begin position="56"/>
        <end position="73"/>
    </location>
</feature>
<evidence type="ECO:0000256" key="4">
    <source>
        <dbReference type="ARBA" id="ARBA00022679"/>
    </source>
</evidence>
<dbReference type="Gene3D" id="3.30.565.10">
    <property type="entry name" value="Histidine kinase-like ATPase, C-terminal domain"/>
    <property type="match status" value="1"/>
</dbReference>
<evidence type="ECO:0000256" key="2">
    <source>
        <dbReference type="ARBA" id="ARBA00012438"/>
    </source>
</evidence>
<feature type="compositionally biased region" description="Acidic residues" evidence="9">
    <location>
        <begin position="340"/>
        <end position="352"/>
    </location>
</feature>
<organism evidence="12 13">
    <name type="scientific">Isoptericola halotolerans</name>
    <dbReference type="NCBI Taxonomy" id="300560"/>
    <lineage>
        <taxon>Bacteria</taxon>
        <taxon>Bacillati</taxon>
        <taxon>Actinomycetota</taxon>
        <taxon>Actinomycetes</taxon>
        <taxon>Micrococcales</taxon>
        <taxon>Promicromonosporaceae</taxon>
        <taxon>Isoptericola</taxon>
    </lineage>
</organism>
<proteinExistence type="predicted"/>
<feature type="domain" description="Signal transduction histidine kinase subgroup 3 dimerisation and phosphoacceptor" evidence="11">
    <location>
        <begin position="134"/>
        <end position="198"/>
    </location>
</feature>
<keyword evidence="10" id="KW-0472">Membrane</keyword>
<dbReference type="SUPFAM" id="SSF55874">
    <property type="entry name" value="ATPase domain of HSP90 chaperone/DNA topoisomerase II/histidine kinase"/>
    <property type="match status" value="1"/>
</dbReference>
<evidence type="ECO:0000256" key="1">
    <source>
        <dbReference type="ARBA" id="ARBA00000085"/>
    </source>
</evidence>
<gene>
    <name evidence="12" type="ORF">BCL65_101408</name>
</gene>
<dbReference type="Proteomes" id="UP000239895">
    <property type="component" value="Unassembled WGS sequence"/>
</dbReference>
<keyword evidence="6 12" id="KW-0418">Kinase</keyword>
<dbReference type="PANTHER" id="PTHR24421">
    <property type="entry name" value="NITRATE/NITRITE SENSOR PROTEIN NARX-RELATED"/>
    <property type="match status" value="1"/>
</dbReference>
<comment type="catalytic activity">
    <reaction evidence="1">
        <text>ATP + protein L-histidine = ADP + protein N-phospho-L-histidine.</text>
        <dbReference type="EC" id="2.7.13.3"/>
    </reaction>
</comment>
<sequence length="473" mass="49953">MDDRPLPVRLRPLAGPVAVVVLAGLLALPQPRPWTFLLLAVVACAVGLSDDGARRGAAAFLLATATVMLLTLAQGNDPAVAAREMLFASVRGGVPWLVGYAWRLRTQVRRQAVERLAQERHARRDSARRRRDAERLALAESLHDHLGHDLSLVALQLGRLELDPDLTGPARDRVAAARRQLARAVDGLGTSVDSLRSGAAPGLARSDDVVALLTEARRAGAAVSVTGLSHELPGTADRASLVRVLREGLTNAVRHAPGQPVTVAVAGEGPLVVTVRNPLAPHPPTGRTSGTGLASLTGHLERAGGTLHAGDDGETFTLRATVATRRPAEAFTDDSRPDDGADDDDHEDDDGPEREAALLSGARRRGRVVLLAATVVIVAALGAVEAFTLVEAHRALLPEQDFARIEIGDARDDVTHLLPEHELLPPPAAEAGTTCHDYAITTARFDDASGDVHRVCFTDGVVAFAGRLAPADR</sequence>
<dbReference type="InterPro" id="IPR011712">
    <property type="entry name" value="Sig_transdc_His_kin_sub3_dim/P"/>
</dbReference>
<feature type="transmembrane region" description="Helical" evidence="10">
    <location>
        <begin position="34"/>
        <end position="49"/>
    </location>
</feature>
<evidence type="ECO:0000313" key="12">
    <source>
        <dbReference type="EMBL" id="PRZ10264.1"/>
    </source>
</evidence>
<evidence type="ECO:0000256" key="5">
    <source>
        <dbReference type="ARBA" id="ARBA00022741"/>
    </source>
</evidence>